<sequence length="149" mass="16089">MAARATLSYDDYTVGWICALPLEMAAVKLMLDVIYLSLPRPPTDQNTYILGNIGDHNIVIACLPSGAYGIVLAVTVAMQLLSSFHSIRFGLMVGIGGGVPNGNADVRLGDIVRTGMLNRPPKVLLTALAILQAYHFTEESRILEFISEV</sequence>
<dbReference type="InterPro" id="IPR053137">
    <property type="entry name" value="NLR-like"/>
</dbReference>
<keyword evidence="1" id="KW-1133">Transmembrane helix</keyword>
<dbReference type="PANTHER" id="PTHR46082:SF11">
    <property type="entry name" value="AAA+ ATPASE DOMAIN-CONTAINING PROTEIN-RELATED"/>
    <property type="match status" value="1"/>
</dbReference>
<dbReference type="Gene3D" id="3.40.50.1580">
    <property type="entry name" value="Nucleoside phosphorylase domain"/>
    <property type="match status" value="1"/>
</dbReference>
<organism evidence="2 3">
    <name type="scientific">Penicillium roqueforti (strain FM164)</name>
    <dbReference type="NCBI Taxonomy" id="1365484"/>
    <lineage>
        <taxon>Eukaryota</taxon>
        <taxon>Fungi</taxon>
        <taxon>Dikarya</taxon>
        <taxon>Ascomycota</taxon>
        <taxon>Pezizomycotina</taxon>
        <taxon>Eurotiomycetes</taxon>
        <taxon>Eurotiomycetidae</taxon>
        <taxon>Eurotiales</taxon>
        <taxon>Aspergillaceae</taxon>
        <taxon>Penicillium</taxon>
    </lineage>
</organism>
<dbReference type="SUPFAM" id="SSF53167">
    <property type="entry name" value="Purine and uridine phosphorylases"/>
    <property type="match status" value="1"/>
</dbReference>
<proteinExistence type="predicted"/>
<dbReference type="GO" id="GO:0009116">
    <property type="term" value="P:nucleoside metabolic process"/>
    <property type="evidence" value="ECO:0007669"/>
    <property type="project" value="InterPro"/>
</dbReference>
<reference evidence="2" key="1">
    <citation type="journal article" date="2014" name="Nat. Commun.">
        <title>Multiple recent horizontal transfers of a large genomic region in cheese making fungi.</title>
        <authorList>
            <person name="Cheeseman K."/>
            <person name="Ropars J."/>
            <person name="Renault P."/>
            <person name="Dupont J."/>
            <person name="Gouzy J."/>
            <person name="Branca A."/>
            <person name="Abraham A.L."/>
            <person name="Ceppi M."/>
            <person name="Conseiller E."/>
            <person name="Debuchy R."/>
            <person name="Malagnac F."/>
            <person name="Goarin A."/>
            <person name="Silar P."/>
            <person name="Lacoste S."/>
            <person name="Sallet E."/>
            <person name="Bensimon A."/>
            <person name="Giraud T."/>
            <person name="Brygoo Y."/>
        </authorList>
    </citation>
    <scope>NUCLEOTIDE SEQUENCE [LARGE SCALE GENOMIC DNA]</scope>
    <source>
        <strain evidence="2">FM164</strain>
    </source>
</reference>
<keyword evidence="3" id="KW-1185">Reference proteome</keyword>
<dbReference type="InterPro" id="IPR035994">
    <property type="entry name" value="Nucleoside_phosphorylase_sf"/>
</dbReference>
<dbReference type="OrthoDB" id="1577640at2759"/>
<feature type="transmembrane region" description="Helical" evidence="1">
    <location>
        <begin position="58"/>
        <end position="81"/>
    </location>
</feature>
<evidence type="ECO:0000313" key="2">
    <source>
        <dbReference type="EMBL" id="CDM29901.1"/>
    </source>
</evidence>
<dbReference type="EMBL" id="HG792016">
    <property type="protein sequence ID" value="CDM29901.1"/>
    <property type="molecule type" value="Genomic_DNA"/>
</dbReference>
<dbReference type="PANTHER" id="PTHR46082">
    <property type="entry name" value="ATP/GTP-BINDING PROTEIN-RELATED"/>
    <property type="match status" value="1"/>
</dbReference>
<dbReference type="OMA" id="CAITMEY"/>
<evidence type="ECO:0000313" key="3">
    <source>
        <dbReference type="Proteomes" id="UP000030686"/>
    </source>
</evidence>
<dbReference type="GO" id="GO:0003824">
    <property type="term" value="F:catalytic activity"/>
    <property type="evidence" value="ECO:0007669"/>
    <property type="project" value="InterPro"/>
</dbReference>
<protein>
    <submittedName>
        <fullName evidence="2">Genomic scaffold, ProqFM164S02</fullName>
    </submittedName>
</protein>
<dbReference type="STRING" id="1365484.W6Q1Q5"/>
<feature type="transmembrane region" description="Helical" evidence="1">
    <location>
        <begin position="12"/>
        <end position="38"/>
    </location>
</feature>
<keyword evidence="1" id="KW-0812">Transmembrane</keyword>
<dbReference type="AlphaFoldDB" id="W6Q1Q5"/>
<name>W6Q1Q5_PENRF</name>
<accession>W6Q1Q5</accession>
<keyword evidence="1" id="KW-0472">Membrane</keyword>
<dbReference type="Proteomes" id="UP000030686">
    <property type="component" value="Unassembled WGS sequence"/>
</dbReference>
<evidence type="ECO:0000256" key="1">
    <source>
        <dbReference type="SAM" id="Phobius"/>
    </source>
</evidence>
<gene>
    <name evidence="2" type="ORF">PROQFM164_S02g000050</name>
</gene>